<gene>
    <name evidence="2" type="ORF">QBC41DRAFT_344692</name>
</gene>
<dbReference type="InterPro" id="IPR010730">
    <property type="entry name" value="HET"/>
</dbReference>
<dbReference type="Proteomes" id="UP001174997">
    <property type="component" value="Unassembled WGS sequence"/>
</dbReference>
<proteinExistence type="predicted"/>
<reference evidence="2" key="1">
    <citation type="submission" date="2023-06" db="EMBL/GenBank/DDBJ databases">
        <title>Genome-scale phylogeny and comparative genomics of the fungal order Sordariales.</title>
        <authorList>
            <consortium name="Lawrence Berkeley National Laboratory"/>
            <person name="Hensen N."/>
            <person name="Bonometti L."/>
            <person name="Westerberg I."/>
            <person name="Brannstrom I.O."/>
            <person name="Guillou S."/>
            <person name="Cros-Aarteil S."/>
            <person name="Calhoun S."/>
            <person name="Haridas S."/>
            <person name="Kuo A."/>
            <person name="Mondo S."/>
            <person name="Pangilinan J."/>
            <person name="Riley R."/>
            <person name="Labutti K."/>
            <person name="Andreopoulos B."/>
            <person name="Lipzen A."/>
            <person name="Chen C."/>
            <person name="Yanf M."/>
            <person name="Daum C."/>
            <person name="Ng V."/>
            <person name="Clum A."/>
            <person name="Steindorff A."/>
            <person name="Ohm R."/>
            <person name="Martin F."/>
            <person name="Silar P."/>
            <person name="Natvig D."/>
            <person name="Lalanne C."/>
            <person name="Gautier V."/>
            <person name="Ament-Velasquez S.L."/>
            <person name="Kruys A."/>
            <person name="Hutchinson M.I."/>
            <person name="Powell A.J."/>
            <person name="Barry K."/>
            <person name="Miller A.N."/>
            <person name="Grigoriev I.V."/>
            <person name="Debuchy R."/>
            <person name="Gladieux P."/>
            <person name="Thoren M.H."/>
            <person name="Johannesson H."/>
        </authorList>
    </citation>
    <scope>NUCLEOTIDE SEQUENCE</scope>
    <source>
        <strain evidence="2">CBS 307.81</strain>
    </source>
</reference>
<organism evidence="2 3">
    <name type="scientific">Cercophora samala</name>
    <dbReference type="NCBI Taxonomy" id="330535"/>
    <lineage>
        <taxon>Eukaryota</taxon>
        <taxon>Fungi</taxon>
        <taxon>Dikarya</taxon>
        <taxon>Ascomycota</taxon>
        <taxon>Pezizomycotina</taxon>
        <taxon>Sordariomycetes</taxon>
        <taxon>Sordariomycetidae</taxon>
        <taxon>Sordariales</taxon>
        <taxon>Lasiosphaeriaceae</taxon>
        <taxon>Cercophora</taxon>
    </lineage>
</organism>
<dbReference type="PANTHER" id="PTHR33112">
    <property type="entry name" value="DOMAIN PROTEIN, PUTATIVE-RELATED"/>
    <property type="match status" value="1"/>
</dbReference>
<protein>
    <submittedName>
        <fullName evidence="2">Heterokaryon incompatibility protein-domain-containing protein</fullName>
    </submittedName>
</protein>
<sequence>MCDSCRNLDLEGPELSSNGQYQWVWESDTECQICQFIHDSATSIHPDLAGTEGLGAYVRLDSRQNRFYFDFFSRFVLQVYVKLDYEPEADYDQAGLATESPIDFTIRCLEECEENHDECSQPTSDLQPTRLIYCAQHADQLQLVESTDVGDVEYIALSYCWGSEGLFKTTQDNVDELKEGFDLDALPQTLRDAVEVTRQLGMEYIWIDAICIIQDNPADWEREAGRMAEVYGNARVTLAALSASTVTEGFLHLKRSPAVMTQELIDGYGGTSLLVAKEGVRTGLHPQRLDRDSPWPAVGGFDHYLDPVQTRGWCFQEEVLSRRFIGYSSREVQWMCKSSMGCQCGPRDPDSGTSLRPRPQTLTMHDDPFGFWAEMISSYSRRALTYQKDKLPAISGLARLVQQATSADYIAGVWVQDLARSLNWVARNVKDVWACPSTYRAPSFSWASLDSPVSMSTGDYLRGLVEVLDWHVEPRGQDPLGEIDAASLTVRGFVHSATLVDSDGTQEGFGYDVRIGSSARIARRYAMVRHDTELVRFQTEDSDGQQEQWSIRRAKEGEMPGEDDPRPEVTVLALCLGVDDEMGAAEFLILGQCPTDPDTWERIGSAKVTANDPQPDSEEEELEFNFDEFLNEITDEAYKTIITLV</sequence>
<evidence type="ECO:0000259" key="1">
    <source>
        <dbReference type="Pfam" id="PF06985"/>
    </source>
</evidence>
<comment type="caution">
    <text evidence="2">The sequence shown here is derived from an EMBL/GenBank/DDBJ whole genome shotgun (WGS) entry which is preliminary data.</text>
</comment>
<name>A0AA40DF93_9PEZI</name>
<dbReference type="PANTHER" id="PTHR33112:SF16">
    <property type="entry name" value="HETEROKARYON INCOMPATIBILITY DOMAIN-CONTAINING PROTEIN"/>
    <property type="match status" value="1"/>
</dbReference>
<dbReference type="Pfam" id="PF06985">
    <property type="entry name" value="HET"/>
    <property type="match status" value="1"/>
</dbReference>
<dbReference type="AlphaFoldDB" id="A0AA40DF93"/>
<feature type="domain" description="Heterokaryon incompatibility" evidence="1">
    <location>
        <begin position="154"/>
        <end position="317"/>
    </location>
</feature>
<keyword evidence="3" id="KW-1185">Reference proteome</keyword>
<accession>A0AA40DF93</accession>
<evidence type="ECO:0000313" key="2">
    <source>
        <dbReference type="EMBL" id="KAK0671445.1"/>
    </source>
</evidence>
<dbReference type="EMBL" id="JAULSY010000021">
    <property type="protein sequence ID" value="KAK0671445.1"/>
    <property type="molecule type" value="Genomic_DNA"/>
</dbReference>
<evidence type="ECO:0000313" key="3">
    <source>
        <dbReference type="Proteomes" id="UP001174997"/>
    </source>
</evidence>